<protein>
    <submittedName>
        <fullName evidence="2">Uncharacterized protein</fullName>
    </submittedName>
</protein>
<reference evidence="2" key="1">
    <citation type="submission" date="2021-04" db="EMBL/GenBank/DDBJ databases">
        <title>Genome based classification of Actinospica acidithermotolerans sp. nov., an actinobacterium isolated from an Indonesian hot spring.</title>
        <authorList>
            <person name="Kusuma A.B."/>
            <person name="Putra K.E."/>
            <person name="Nafisah S."/>
            <person name="Loh J."/>
            <person name="Nouioui I."/>
            <person name="Goodfellow M."/>
        </authorList>
    </citation>
    <scope>NUCLEOTIDE SEQUENCE</scope>
    <source>
        <strain evidence="2">MGRD01-02</strain>
    </source>
</reference>
<evidence type="ECO:0000256" key="1">
    <source>
        <dbReference type="SAM" id="MobiDB-lite"/>
    </source>
</evidence>
<dbReference type="AlphaFoldDB" id="A0A941EHS4"/>
<gene>
    <name evidence="2" type="ORF">KDK95_16315</name>
</gene>
<organism evidence="2 3">
    <name type="scientific">Actinospica acidithermotolerans</name>
    <dbReference type="NCBI Taxonomy" id="2828514"/>
    <lineage>
        <taxon>Bacteria</taxon>
        <taxon>Bacillati</taxon>
        <taxon>Actinomycetota</taxon>
        <taxon>Actinomycetes</taxon>
        <taxon>Catenulisporales</taxon>
        <taxon>Actinospicaceae</taxon>
        <taxon>Actinospica</taxon>
    </lineage>
</organism>
<proteinExistence type="predicted"/>
<keyword evidence="3" id="KW-1185">Reference proteome</keyword>
<dbReference type="EMBL" id="JAGSOH010000044">
    <property type="protein sequence ID" value="MBR7827884.1"/>
    <property type="molecule type" value="Genomic_DNA"/>
</dbReference>
<dbReference type="Proteomes" id="UP000676325">
    <property type="component" value="Unassembled WGS sequence"/>
</dbReference>
<name>A0A941EHS4_9ACTN</name>
<dbReference type="RefSeq" id="WP_212519026.1">
    <property type="nucleotide sequence ID" value="NZ_JAGSOH010000044.1"/>
</dbReference>
<evidence type="ECO:0000313" key="2">
    <source>
        <dbReference type="EMBL" id="MBR7827884.1"/>
    </source>
</evidence>
<evidence type="ECO:0000313" key="3">
    <source>
        <dbReference type="Proteomes" id="UP000676325"/>
    </source>
</evidence>
<comment type="caution">
    <text evidence="2">The sequence shown here is derived from an EMBL/GenBank/DDBJ whole genome shotgun (WGS) entry which is preliminary data.</text>
</comment>
<feature type="region of interest" description="Disordered" evidence="1">
    <location>
        <begin position="294"/>
        <end position="332"/>
    </location>
</feature>
<sequence>MADLAIDYDLLQNMATSIKSLEATYGNAIAMSKGLDLMSGGGTQYSPQDFTGCAALTDDTVLFIRAWNNLLTESTTGLNQLGSIISEVAQQFFNQDAGCAASVNYSLSVSATEESQQKWKDYQKQLQQYNDKMDDPAAAYQLGTPQPVYNAYGTQTGTTPALAEPTPPTDVPANGNVVTANGVTVNTTLNTTPATDATGTNGVITSETTTVTDANSGLTYTETTNIGTVTHHDASGQPAEYDSTQTVTLADGSQVHNTTTINESLPNVGLAGEYTGLMTVTSTVNGTTSTSFYTKSADDPVWKPNQQMDDLAAPPPKPDPNSEPSWGLGADG</sequence>
<accession>A0A941EHS4</accession>